<name>A0A1E4TM88_9ASCO</name>
<evidence type="ECO:0000313" key="3">
    <source>
        <dbReference type="Proteomes" id="UP000095023"/>
    </source>
</evidence>
<proteinExistence type="predicted"/>
<dbReference type="PANTHER" id="PTHR31104">
    <property type="entry name" value="PEPTIDE-N4-(N-ACETYL-BETA-GLUCOSAMINYL)ASPARAGINE AMIDASE A PROTEIN"/>
    <property type="match status" value="1"/>
</dbReference>
<dbReference type="AlphaFoldDB" id="A0A1E4TM88"/>
<feature type="domain" description="Peptide N-acetyl-beta-D-glucosaminyl asparaginase amidase A N-terminal" evidence="1">
    <location>
        <begin position="15"/>
        <end position="304"/>
    </location>
</feature>
<gene>
    <name evidence="2" type="ORF">CANCADRAFT_1471</name>
</gene>
<reference evidence="3" key="1">
    <citation type="submission" date="2016-02" db="EMBL/GenBank/DDBJ databases">
        <title>Comparative genomics of biotechnologically important yeasts.</title>
        <authorList>
            <consortium name="DOE Joint Genome Institute"/>
            <person name="Riley R."/>
            <person name="Haridas S."/>
            <person name="Wolfe K.H."/>
            <person name="Lopes M.R."/>
            <person name="Hittinger C.T."/>
            <person name="Goker M."/>
            <person name="Salamov A."/>
            <person name="Wisecaver J."/>
            <person name="Long T.M."/>
            <person name="Aerts A.L."/>
            <person name="Barry K."/>
            <person name="Choi C."/>
            <person name="Clum A."/>
            <person name="Coughlan A.Y."/>
            <person name="Deshpande S."/>
            <person name="Douglass A.P."/>
            <person name="Hanson S.J."/>
            <person name="Klenk H.-P."/>
            <person name="Labutti K."/>
            <person name="Lapidus A."/>
            <person name="Lindquist E."/>
            <person name="Lipzen A."/>
            <person name="Meier-Kolthoff J.P."/>
            <person name="Ohm R.A."/>
            <person name="Otillar R.P."/>
            <person name="Pangilinan J."/>
            <person name="Peng Y."/>
            <person name="Rokas A."/>
            <person name="Rosa C.A."/>
            <person name="Scheuner C."/>
            <person name="Sibirny A.A."/>
            <person name="Slot J.C."/>
            <person name="Stielow J.B."/>
            <person name="Sun H."/>
            <person name="Kurtzman C.P."/>
            <person name="Blackwell M."/>
            <person name="Jeffries T.W."/>
            <person name="Grigoriev I.V."/>
        </authorList>
    </citation>
    <scope>NUCLEOTIDE SEQUENCE [LARGE SCALE GENOMIC DNA]</scope>
    <source>
        <strain evidence="3">NRRL Y-17796</strain>
    </source>
</reference>
<dbReference type="OrthoDB" id="1612078at2759"/>
<dbReference type="Pfam" id="PF12222">
    <property type="entry name" value="PNGaseA"/>
    <property type="match status" value="1"/>
</dbReference>
<dbReference type="EMBL" id="KV453841">
    <property type="protein sequence ID" value="ODV92875.1"/>
    <property type="molecule type" value="Genomic_DNA"/>
</dbReference>
<keyword evidence="3" id="KW-1185">Reference proteome</keyword>
<dbReference type="InterPro" id="IPR021102">
    <property type="entry name" value="PNGase_A"/>
</dbReference>
<dbReference type="InterPro" id="IPR056948">
    <property type="entry name" value="PNGaseA_N"/>
</dbReference>
<dbReference type="Proteomes" id="UP000095023">
    <property type="component" value="Unassembled WGS sequence"/>
</dbReference>
<accession>A0A1E4TM88</accession>
<organism evidence="2 3">
    <name type="scientific">Tortispora caseinolytica NRRL Y-17796</name>
    <dbReference type="NCBI Taxonomy" id="767744"/>
    <lineage>
        <taxon>Eukaryota</taxon>
        <taxon>Fungi</taxon>
        <taxon>Dikarya</taxon>
        <taxon>Ascomycota</taxon>
        <taxon>Saccharomycotina</taxon>
        <taxon>Trigonopsidomycetes</taxon>
        <taxon>Trigonopsidales</taxon>
        <taxon>Trigonopsidaceae</taxon>
        <taxon>Tortispora</taxon>
    </lineage>
</organism>
<evidence type="ECO:0000313" key="2">
    <source>
        <dbReference type="EMBL" id="ODV92875.1"/>
    </source>
</evidence>
<protein>
    <recommendedName>
        <fullName evidence="1">Peptide N-acetyl-beta-D-glucosaminyl asparaginase amidase A N-terminal domain-containing protein</fullName>
    </recommendedName>
</protein>
<sequence length="517" mass="57701">MVRDPLPLIGQPVWEEVLFDYTFANSYGKPAVTQYVPPDVPFTNVVLKLEGSASGVQFDRLGHFFLGGNELWRTSTPEPGGDTVTWNALKDVSHALCLFKESNNMSYYLGNLVNDVYDAPIHIKLTAEFYFAPETEGLMADSIVPLTAQNAHIPILSYSGNESVLVAENLTVAKNVSHLYISIIASGNAQEEFWWTNSCPVKGNPLSSSTSSFREVQLILRKKDGTEYLLLYIWPRPVVFTGGIVPSLWRPIVSISAFDIYASDFDISAWLPLLWDGADLYVRVISDNKMSGVEADWLLSASLGYVHGHEYGVEWDQALSLSLSGTHPLTMEYSTVIENNSKDLLETVNVAKRRLWVQSLVQDTKGNLYTLELDQEHFARTAHRLSQKKSTLLTHETKVISGSNSYTRSKDGIVAVESLVPHLSFHHDISLDMQVVEEDSRLVSVYADIKRIETLHNAHTDLWTEQEGVGRYFANPEGGPGRGFATTHQKYSSDGDGGEYWRDILAVNGTIVHDYES</sequence>
<evidence type="ECO:0000259" key="1">
    <source>
        <dbReference type="Pfam" id="PF12222"/>
    </source>
</evidence>